<evidence type="ECO:0000313" key="3">
    <source>
        <dbReference type="Proteomes" id="UP000593572"/>
    </source>
</evidence>
<dbReference type="AlphaFoldDB" id="A0A7J8MP40"/>
<name>A0A7J8MP40_9ROSI</name>
<proteinExistence type="predicted"/>
<dbReference type="Proteomes" id="UP000593572">
    <property type="component" value="Unassembled WGS sequence"/>
</dbReference>
<dbReference type="PANTHER" id="PTHR47723:SF19">
    <property type="entry name" value="POLYNUCLEOTIDYL TRANSFERASE, RIBONUCLEASE H-LIKE SUPERFAMILY PROTEIN"/>
    <property type="match status" value="1"/>
</dbReference>
<dbReference type="Pfam" id="PF13456">
    <property type="entry name" value="RVT_3"/>
    <property type="match status" value="1"/>
</dbReference>
<accession>A0A7J8MP40</accession>
<dbReference type="PANTHER" id="PTHR47723">
    <property type="entry name" value="OS05G0353850 PROTEIN"/>
    <property type="match status" value="1"/>
</dbReference>
<organism evidence="2 3">
    <name type="scientific">Gossypium lobatum</name>
    <dbReference type="NCBI Taxonomy" id="34289"/>
    <lineage>
        <taxon>Eukaryota</taxon>
        <taxon>Viridiplantae</taxon>
        <taxon>Streptophyta</taxon>
        <taxon>Embryophyta</taxon>
        <taxon>Tracheophyta</taxon>
        <taxon>Spermatophyta</taxon>
        <taxon>Magnoliopsida</taxon>
        <taxon>eudicotyledons</taxon>
        <taxon>Gunneridae</taxon>
        <taxon>Pentapetalae</taxon>
        <taxon>rosids</taxon>
        <taxon>malvids</taxon>
        <taxon>Malvales</taxon>
        <taxon>Malvaceae</taxon>
        <taxon>Malvoideae</taxon>
        <taxon>Gossypium</taxon>
    </lineage>
</organism>
<keyword evidence="3" id="KW-1185">Reference proteome</keyword>
<gene>
    <name evidence="2" type="ORF">Golob_011159</name>
</gene>
<evidence type="ECO:0000259" key="1">
    <source>
        <dbReference type="Pfam" id="PF13456"/>
    </source>
</evidence>
<dbReference type="Gene3D" id="3.30.420.10">
    <property type="entry name" value="Ribonuclease H-like superfamily/Ribonuclease H"/>
    <property type="match status" value="1"/>
</dbReference>
<dbReference type="GO" id="GO:0003676">
    <property type="term" value="F:nucleic acid binding"/>
    <property type="evidence" value="ECO:0007669"/>
    <property type="project" value="InterPro"/>
</dbReference>
<comment type="caution">
    <text evidence="2">The sequence shown here is derived from an EMBL/GenBank/DDBJ whole genome shotgun (WGS) entry which is preliminary data.</text>
</comment>
<reference evidence="2 3" key="1">
    <citation type="journal article" date="2019" name="Genome Biol. Evol.">
        <title>Insights into the evolution of the New World diploid cottons (Gossypium, subgenus Houzingenia) based on genome sequencing.</title>
        <authorList>
            <person name="Grover C.E."/>
            <person name="Arick M.A. 2nd"/>
            <person name="Thrash A."/>
            <person name="Conover J.L."/>
            <person name="Sanders W.S."/>
            <person name="Peterson D.G."/>
            <person name="Frelichowski J.E."/>
            <person name="Scheffler J.A."/>
            <person name="Scheffler B.E."/>
            <person name="Wendel J.F."/>
        </authorList>
    </citation>
    <scope>NUCLEOTIDE SEQUENCE [LARGE SCALE GENOMIC DNA]</scope>
    <source>
        <strain evidence="2">157</strain>
        <tissue evidence="2">Leaf</tissue>
    </source>
</reference>
<evidence type="ECO:0000313" key="2">
    <source>
        <dbReference type="EMBL" id="MBA0566330.1"/>
    </source>
</evidence>
<sequence>MGFNRRLGRCTIFEAKLWGILDGLSLLQGRKCDRVLMPTYSLEVIEAIKEFNSKNSNSALIRRIYQHLKTVDHWLLQYIPREKNREAGRMVKLAFDKEEGLKGDNHGNWRARARGFLWRQKAVVSGGLRPGALQTQKHESLSVNLK</sequence>
<dbReference type="InterPro" id="IPR036397">
    <property type="entry name" value="RNaseH_sf"/>
</dbReference>
<dbReference type="InterPro" id="IPR002156">
    <property type="entry name" value="RNaseH_domain"/>
</dbReference>
<dbReference type="SUPFAM" id="SSF53098">
    <property type="entry name" value="Ribonuclease H-like"/>
    <property type="match status" value="1"/>
</dbReference>
<dbReference type="EMBL" id="JABEZX010000009">
    <property type="protein sequence ID" value="MBA0566330.1"/>
    <property type="molecule type" value="Genomic_DNA"/>
</dbReference>
<protein>
    <recommendedName>
        <fullName evidence="1">RNase H type-1 domain-containing protein</fullName>
    </recommendedName>
</protein>
<dbReference type="GO" id="GO:0004523">
    <property type="term" value="F:RNA-DNA hybrid ribonuclease activity"/>
    <property type="evidence" value="ECO:0007669"/>
    <property type="project" value="InterPro"/>
</dbReference>
<dbReference type="InterPro" id="IPR012337">
    <property type="entry name" value="RNaseH-like_sf"/>
</dbReference>
<dbReference type="InterPro" id="IPR053151">
    <property type="entry name" value="RNase_H-like"/>
</dbReference>
<feature type="domain" description="RNase H type-1" evidence="1">
    <location>
        <begin position="6"/>
        <end position="92"/>
    </location>
</feature>